<evidence type="ECO:0000313" key="2">
    <source>
        <dbReference type="Proteomes" id="UP001154240"/>
    </source>
</evidence>
<accession>A0A9X4MIF4</accession>
<dbReference type="EMBL" id="JAPHEH010000001">
    <property type="protein sequence ID" value="MDG4475459.1"/>
    <property type="molecule type" value="Genomic_DNA"/>
</dbReference>
<protein>
    <submittedName>
        <fullName evidence="1">Uncharacterized protein</fullName>
    </submittedName>
</protein>
<comment type="caution">
    <text evidence="1">The sequence shown here is derived from an EMBL/GenBank/DDBJ whole genome shotgun (WGS) entry which is preliminary data.</text>
</comment>
<name>A0A9X4MIF4_9BACT</name>
<keyword evidence="2" id="KW-1185">Reference proteome</keyword>
<reference evidence="1" key="2">
    <citation type="submission" date="2022-10" db="EMBL/GenBank/DDBJ databases">
        <authorList>
            <person name="Aronson H.S."/>
        </authorList>
    </citation>
    <scope>NUCLEOTIDE SEQUENCE</scope>
    <source>
        <strain evidence="1">RS19-109</strain>
    </source>
</reference>
<dbReference type="Proteomes" id="UP001154240">
    <property type="component" value="Unassembled WGS sequence"/>
</dbReference>
<gene>
    <name evidence="1" type="ORF">OLX77_04715</name>
</gene>
<organism evidence="1 2">
    <name type="scientific">Thiovibrio frasassiensis</name>
    <dbReference type="NCBI Taxonomy" id="2984131"/>
    <lineage>
        <taxon>Bacteria</taxon>
        <taxon>Pseudomonadati</taxon>
        <taxon>Thermodesulfobacteriota</taxon>
        <taxon>Desulfobulbia</taxon>
        <taxon>Desulfobulbales</taxon>
        <taxon>Thiovibrionaceae</taxon>
        <taxon>Thiovibrio</taxon>
    </lineage>
</organism>
<sequence length="180" mass="19944">MKISGVVQRMVFPTQVVLLVLLCVFWATGAWAKEKEADDQGSATEGMVSQRSYASLPSLVAMVGSDAMEHLHGFFAAEPVTIEPFIVLSEFSTRQRFSLLGATLAEQMAAVISNESLAVWRAPSAGEHEQRVSGVLQEVDGYLRIHIFAANTRGDRRSYVVNVEMSEPIYRALHSYVYMQ</sequence>
<dbReference type="AlphaFoldDB" id="A0A9X4MIF4"/>
<proteinExistence type="predicted"/>
<reference evidence="1" key="1">
    <citation type="journal article" date="2022" name="bioRxiv">
        <title>Thiovibrio frasassiensisgen. nov., sp. nov., an autotrophic, elemental sulfur disproportionating bacterium isolated from sulfidic karst sediment, and proposal of Thiovibrionaceae fam. nov.</title>
        <authorList>
            <person name="Aronson H."/>
            <person name="Thomas C."/>
            <person name="Bhattacharyya M."/>
            <person name="Eckstein S."/>
            <person name="Jensen S."/>
            <person name="Barco R."/>
            <person name="Macalady J."/>
            <person name="Amend J."/>
        </authorList>
    </citation>
    <scope>NUCLEOTIDE SEQUENCE</scope>
    <source>
        <strain evidence="1">RS19-109</strain>
    </source>
</reference>
<evidence type="ECO:0000313" key="1">
    <source>
        <dbReference type="EMBL" id="MDG4475459.1"/>
    </source>
</evidence>
<dbReference type="RefSeq" id="WP_307632432.1">
    <property type="nucleotide sequence ID" value="NZ_JAPHEH010000001.1"/>
</dbReference>